<evidence type="ECO:0000313" key="5">
    <source>
        <dbReference type="Proteomes" id="UP000824262"/>
    </source>
</evidence>
<evidence type="ECO:0000313" key="4">
    <source>
        <dbReference type="EMBL" id="HIQ79388.1"/>
    </source>
</evidence>
<dbReference type="Pfam" id="PF01990">
    <property type="entry name" value="ATP-synt_F"/>
    <property type="match status" value="1"/>
</dbReference>
<dbReference type="Gene3D" id="3.40.50.10580">
    <property type="entry name" value="ATPase, V1 complex, subunit F"/>
    <property type="match status" value="1"/>
</dbReference>
<accession>A0A9D1CTF0</accession>
<proteinExistence type="inferred from homology"/>
<dbReference type="InterPro" id="IPR036906">
    <property type="entry name" value="ATPase_V1_fsu_sf"/>
</dbReference>
<reference evidence="4" key="2">
    <citation type="journal article" date="2021" name="PeerJ">
        <title>Extensive microbial diversity within the chicken gut microbiome revealed by metagenomics and culture.</title>
        <authorList>
            <person name="Gilroy R."/>
            <person name="Ravi A."/>
            <person name="Getino M."/>
            <person name="Pursley I."/>
            <person name="Horton D.L."/>
            <person name="Alikhan N.F."/>
            <person name="Baker D."/>
            <person name="Gharbi K."/>
            <person name="Hall N."/>
            <person name="Watson M."/>
            <person name="Adriaenssens E.M."/>
            <person name="Foster-Nyarko E."/>
            <person name="Jarju S."/>
            <person name="Secka A."/>
            <person name="Antonio M."/>
            <person name="Oren A."/>
            <person name="Chaudhuri R.R."/>
            <person name="La Ragione R."/>
            <person name="Hildebrand F."/>
            <person name="Pallen M.J."/>
        </authorList>
    </citation>
    <scope>NUCLEOTIDE SEQUENCE</scope>
    <source>
        <strain evidence="4">ChiBcolR7-354</strain>
    </source>
</reference>
<name>A0A9D1CTF0_9FIRM</name>
<keyword evidence="2" id="KW-0813">Transport</keyword>
<dbReference type="GO" id="GO:0046961">
    <property type="term" value="F:proton-transporting ATPase activity, rotational mechanism"/>
    <property type="evidence" value="ECO:0007669"/>
    <property type="project" value="InterPro"/>
</dbReference>
<keyword evidence="3" id="KW-0406">Ion transport</keyword>
<sequence>MRWFCISNDADVLTGMRLAGIDGVMAGTAAEVDAAVTRAVQDEGIAVLIVTEGCYKLCRERLDAIKLSAGRPLVNMVADSRGAGKISGSITRLIREAIGIRL</sequence>
<comment type="caution">
    <text evidence="4">The sequence shown here is derived from an EMBL/GenBank/DDBJ whole genome shotgun (WGS) entry which is preliminary data.</text>
</comment>
<protein>
    <submittedName>
        <fullName evidence="4">V-type ATP synthase subunit F</fullName>
    </submittedName>
</protein>
<dbReference type="AlphaFoldDB" id="A0A9D1CTF0"/>
<dbReference type="SUPFAM" id="SSF159468">
    <property type="entry name" value="AtpF-like"/>
    <property type="match status" value="1"/>
</dbReference>
<evidence type="ECO:0000256" key="1">
    <source>
        <dbReference type="ARBA" id="ARBA00010148"/>
    </source>
</evidence>
<organism evidence="4 5">
    <name type="scientific">Candidatus Scatomorpha intestinavium</name>
    <dbReference type="NCBI Taxonomy" id="2840922"/>
    <lineage>
        <taxon>Bacteria</taxon>
        <taxon>Bacillati</taxon>
        <taxon>Bacillota</taxon>
        <taxon>Clostridia</taxon>
        <taxon>Eubacteriales</taxon>
        <taxon>Candidatus Scatomorpha</taxon>
    </lineage>
</organism>
<dbReference type="Proteomes" id="UP000824262">
    <property type="component" value="Unassembled WGS sequence"/>
</dbReference>
<comment type="similarity">
    <text evidence="1">Belongs to the V-ATPase F subunit family.</text>
</comment>
<dbReference type="InterPro" id="IPR008218">
    <property type="entry name" value="ATPase_V1-cplx_f_g_su"/>
</dbReference>
<evidence type="ECO:0000256" key="3">
    <source>
        <dbReference type="ARBA" id="ARBA00023065"/>
    </source>
</evidence>
<evidence type="ECO:0000256" key="2">
    <source>
        <dbReference type="ARBA" id="ARBA00022448"/>
    </source>
</evidence>
<dbReference type="EMBL" id="DVGA01000101">
    <property type="protein sequence ID" value="HIQ79388.1"/>
    <property type="molecule type" value="Genomic_DNA"/>
</dbReference>
<reference evidence="4" key="1">
    <citation type="submission" date="2020-10" db="EMBL/GenBank/DDBJ databases">
        <authorList>
            <person name="Gilroy R."/>
        </authorList>
    </citation>
    <scope>NUCLEOTIDE SEQUENCE</scope>
    <source>
        <strain evidence="4">ChiBcolR7-354</strain>
    </source>
</reference>
<gene>
    <name evidence="4" type="ORF">IAB77_09060</name>
</gene>